<name>A0ACB8V3R7_9EURO</name>
<sequence length="389" mass="44204">MESQSQAFPWDLGVFDAHCHPTDTMSSIDDIPTMKARTLAIMATREQDQHLVAEVATRLDDIDLLDHSDPKQSRPEKKIIPCFGWHPWVSHLVFDDTHVPGKTPIDKIEHYKAVLTPPIQDELLLAELPSPRPLSTILQETRQYLTQFPHALVGEVGLDRSFRIPNAWFSHELESRDLSRTPGFREGRTLSPHRVPLSHQKAILKAQLRLAGELQRPVSVHSVQAHGAVLEILRDLWKGYEIPVLSKRQRHRRGSAVNAHGDESEEEIDRNQHPTSSEPYPFPPRVCMHSYSGPADPLKLFLHPSNPADVYFSFSSTINFPNGSVSKAVEVMKAVPDDRILVESDLHIAGEKMDYMLEVIVRTICDVRSWKLEDGIKRLGNNWKRFIHG</sequence>
<comment type="caution">
    <text evidence="1">The sequence shown here is derived from an EMBL/GenBank/DDBJ whole genome shotgun (WGS) entry which is preliminary data.</text>
</comment>
<gene>
    <name evidence="1" type="primary">scn1</name>
    <name evidence="1" type="ORF">LOY88_000894</name>
</gene>
<accession>A0ACB8V3R7</accession>
<protein>
    <submittedName>
        <fullName evidence="1">Cut9-interacting protein scn1</fullName>
    </submittedName>
</protein>
<organism evidence="1">
    <name type="scientific">Ophidiomyces ophidiicola</name>
    <dbReference type="NCBI Taxonomy" id="1387563"/>
    <lineage>
        <taxon>Eukaryota</taxon>
        <taxon>Fungi</taxon>
        <taxon>Dikarya</taxon>
        <taxon>Ascomycota</taxon>
        <taxon>Pezizomycotina</taxon>
        <taxon>Eurotiomycetes</taxon>
        <taxon>Eurotiomycetidae</taxon>
        <taxon>Onygenales</taxon>
        <taxon>Onygenaceae</taxon>
        <taxon>Ophidiomyces</taxon>
    </lineage>
</organism>
<evidence type="ECO:0000313" key="1">
    <source>
        <dbReference type="EMBL" id="KAI2391909.1"/>
    </source>
</evidence>
<dbReference type="EMBL" id="JALBCA010000009">
    <property type="protein sequence ID" value="KAI2391909.1"/>
    <property type="molecule type" value="Genomic_DNA"/>
</dbReference>
<reference evidence="1" key="1">
    <citation type="journal article" date="2022" name="bioRxiv">
        <title>Population genetic analysis of Ophidiomyces ophidiicola, the causative agent of snake fungal disease, indicates recent introductions to the USA.</title>
        <authorList>
            <person name="Ladner J.T."/>
            <person name="Palmer J.M."/>
            <person name="Ettinger C.L."/>
            <person name="Stajich J.E."/>
            <person name="Farrell T.M."/>
            <person name="Glorioso B.M."/>
            <person name="Lawson B."/>
            <person name="Price S.J."/>
            <person name="Stengle A.G."/>
            <person name="Grear D.A."/>
            <person name="Lorch J.M."/>
        </authorList>
    </citation>
    <scope>NUCLEOTIDE SEQUENCE</scope>
    <source>
        <strain evidence="1">NWHC 24266-5</strain>
    </source>
</reference>
<proteinExistence type="predicted"/>